<evidence type="ECO:0000313" key="1">
    <source>
        <dbReference type="EMBL" id="OAF62085.1"/>
    </source>
</evidence>
<organism evidence="1">
    <name type="scientific">Pseudogymnoascus destructans</name>
    <dbReference type="NCBI Taxonomy" id="655981"/>
    <lineage>
        <taxon>Eukaryota</taxon>
        <taxon>Fungi</taxon>
        <taxon>Dikarya</taxon>
        <taxon>Ascomycota</taxon>
        <taxon>Pezizomycotina</taxon>
        <taxon>Leotiomycetes</taxon>
        <taxon>Thelebolales</taxon>
        <taxon>Thelebolaceae</taxon>
        <taxon>Pseudogymnoascus</taxon>
    </lineage>
</organism>
<dbReference type="OrthoDB" id="329835at2759"/>
<sequence>MENVVALSGTDAFRESGHGSGTFGTFEDLGLAIIGLGVEYPAFQLTPPDLRTLAKRHYRDSPAMSKVMTINDYTGIDTRSSIGTIDNPLVNRRKAPAKFYYMALAARAGLRRLERLRILQRALIFGGDRHEYL</sequence>
<dbReference type="InterPro" id="IPR016039">
    <property type="entry name" value="Thiolase-like"/>
</dbReference>
<dbReference type="EMBL" id="KV441388">
    <property type="protein sequence ID" value="OAF62085.1"/>
    <property type="molecule type" value="Genomic_DNA"/>
</dbReference>
<gene>
    <name evidence="1" type="ORF">VC83_01617</name>
</gene>
<dbReference type="RefSeq" id="XP_024327359.1">
    <property type="nucleotide sequence ID" value="XM_024465292.1"/>
</dbReference>
<dbReference type="VEuPathDB" id="FungiDB:GMDG_02917"/>
<dbReference type="Gene3D" id="3.40.47.10">
    <property type="match status" value="1"/>
</dbReference>
<proteinExistence type="predicted"/>
<accession>A0A177AJ42</accession>
<dbReference type="GO" id="GO:0016746">
    <property type="term" value="F:acyltransferase activity"/>
    <property type="evidence" value="ECO:0007669"/>
    <property type="project" value="InterPro"/>
</dbReference>
<protein>
    <submittedName>
        <fullName evidence="1">Uncharacterized protein</fullName>
    </submittedName>
</protein>
<dbReference type="AlphaFoldDB" id="A0A177AJ42"/>
<dbReference type="Proteomes" id="UP000077154">
    <property type="component" value="Unassembled WGS sequence"/>
</dbReference>
<dbReference type="GeneID" id="36284706"/>
<name>A0A177AJ42_9PEZI</name>
<reference evidence="1" key="1">
    <citation type="submission" date="2016-03" db="EMBL/GenBank/DDBJ databases">
        <title>Updated assembly of Pseudogymnoascus destructans, the fungus causing white-nose syndrome of bats.</title>
        <authorList>
            <person name="Palmer J.M."/>
            <person name="Drees K.P."/>
            <person name="Foster J.T."/>
            <person name="Lindner D.L."/>
        </authorList>
    </citation>
    <scope>NUCLEOTIDE SEQUENCE [LARGE SCALE GENOMIC DNA]</scope>
    <source>
        <strain evidence="1">20631-21</strain>
    </source>
</reference>